<feature type="non-terminal residue" evidence="3">
    <location>
        <position position="1"/>
    </location>
</feature>
<dbReference type="EMBL" id="GDJX01005509">
    <property type="protein sequence ID" value="JAT62427.1"/>
    <property type="molecule type" value="Transcribed_RNA"/>
</dbReference>
<feature type="compositionally biased region" description="Basic residues" evidence="1">
    <location>
        <begin position="110"/>
        <end position="123"/>
    </location>
</feature>
<evidence type="ECO:0000313" key="3">
    <source>
        <dbReference type="EMBL" id="JAT62427.1"/>
    </source>
</evidence>
<evidence type="ECO:0000256" key="2">
    <source>
        <dbReference type="SAM" id="SignalP"/>
    </source>
</evidence>
<keyword evidence="2" id="KW-0732">Signal</keyword>
<gene>
    <name evidence="3" type="ORF">g.59794</name>
</gene>
<feature type="chain" id="PRO_5008900762" evidence="2">
    <location>
        <begin position="27"/>
        <end position="165"/>
    </location>
</feature>
<protein>
    <submittedName>
        <fullName evidence="3">Uncharacterized protein</fullName>
    </submittedName>
</protein>
<name>A0A1D1Z6B6_9ARAE</name>
<evidence type="ECO:0000256" key="1">
    <source>
        <dbReference type="SAM" id="MobiDB-lite"/>
    </source>
</evidence>
<dbReference type="AlphaFoldDB" id="A0A1D1Z6B6"/>
<organism evidence="3">
    <name type="scientific">Anthurium amnicola</name>
    <dbReference type="NCBI Taxonomy" id="1678845"/>
    <lineage>
        <taxon>Eukaryota</taxon>
        <taxon>Viridiplantae</taxon>
        <taxon>Streptophyta</taxon>
        <taxon>Embryophyta</taxon>
        <taxon>Tracheophyta</taxon>
        <taxon>Spermatophyta</taxon>
        <taxon>Magnoliopsida</taxon>
        <taxon>Liliopsida</taxon>
        <taxon>Araceae</taxon>
        <taxon>Pothoideae</taxon>
        <taxon>Potheae</taxon>
        <taxon>Anthurium</taxon>
    </lineage>
</organism>
<reference evidence="3" key="1">
    <citation type="submission" date="2015-07" db="EMBL/GenBank/DDBJ databases">
        <title>Transcriptome Assembly of Anthurium amnicola.</title>
        <authorList>
            <person name="Suzuki J."/>
        </authorList>
    </citation>
    <scope>NUCLEOTIDE SEQUENCE</scope>
</reference>
<feature type="region of interest" description="Disordered" evidence="1">
    <location>
        <begin position="30"/>
        <end position="165"/>
    </location>
</feature>
<feature type="compositionally biased region" description="Basic and acidic residues" evidence="1">
    <location>
        <begin position="125"/>
        <end position="136"/>
    </location>
</feature>
<proteinExistence type="predicted"/>
<accession>A0A1D1Z6B6</accession>
<sequence length="165" mass="18014">SLSLSLKHIHTILSLILLVSFGHTWSKNEEDERHTEEVQEPVEAGEIPLLQQPQVQVGEGSHRRAVGRQTRRSGPPSGGARREHEAAVRAQLQASGSPCAECPRREAGARLRHRHLRAVRGRPLRPPDMDARERRLGGGGGGAPGAGQSLRVLKRPGNGRKESPR</sequence>
<feature type="signal peptide" evidence="2">
    <location>
        <begin position="1"/>
        <end position="26"/>
    </location>
</feature>